<comment type="caution">
    <text evidence="2">The sequence shown here is derived from an EMBL/GenBank/DDBJ whole genome shotgun (WGS) entry which is preliminary data.</text>
</comment>
<feature type="compositionally biased region" description="Basic residues" evidence="1">
    <location>
        <begin position="397"/>
        <end position="408"/>
    </location>
</feature>
<feature type="compositionally biased region" description="Polar residues" evidence="1">
    <location>
        <begin position="15"/>
        <end position="33"/>
    </location>
</feature>
<dbReference type="AlphaFoldDB" id="A0A9N9DMU5"/>
<reference evidence="2" key="1">
    <citation type="submission" date="2021-06" db="EMBL/GenBank/DDBJ databases">
        <authorList>
            <person name="Kallberg Y."/>
            <person name="Tangrot J."/>
            <person name="Rosling A."/>
        </authorList>
    </citation>
    <scope>NUCLEOTIDE SEQUENCE</scope>
    <source>
        <strain evidence="2">IA702</strain>
    </source>
</reference>
<keyword evidence="3" id="KW-1185">Reference proteome</keyword>
<feature type="region of interest" description="Disordered" evidence="1">
    <location>
        <begin position="1"/>
        <end position="33"/>
    </location>
</feature>
<organism evidence="2 3">
    <name type="scientific">Paraglomus occultum</name>
    <dbReference type="NCBI Taxonomy" id="144539"/>
    <lineage>
        <taxon>Eukaryota</taxon>
        <taxon>Fungi</taxon>
        <taxon>Fungi incertae sedis</taxon>
        <taxon>Mucoromycota</taxon>
        <taxon>Glomeromycotina</taxon>
        <taxon>Glomeromycetes</taxon>
        <taxon>Paraglomerales</taxon>
        <taxon>Paraglomeraceae</taxon>
        <taxon>Paraglomus</taxon>
    </lineage>
</organism>
<name>A0A9N9DMU5_9GLOM</name>
<protein>
    <submittedName>
        <fullName evidence="2">886_t:CDS:1</fullName>
    </submittedName>
</protein>
<feature type="compositionally biased region" description="Basic and acidic residues" evidence="1">
    <location>
        <begin position="1"/>
        <end position="11"/>
    </location>
</feature>
<gene>
    <name evidence="2" type="ORF">POCULU_LOCUS9450</name>
</gene>
<dbReference type="EMBL" id="CAJVPJ010003562">
    <property type="protein sequence ID" value="CAG8641629.1"/>
    <property type="molecule type" value="Genomic_DNA"/>
</dbReference>
<dbReference type="Proteomes" id="UP000789572">
    <property type="component" value="Unassembled WGS sequence"/>
</dbReference>
<feature type="compositionally biased region" description="Polar residues" evidence="1">
    <location>
        <begin position="409"/>
        <end position="421"/>
    </location>
</feature>
<dbReference type="OrthoDB" id="2407879at2759"/>
<evidence type="ECO:0000313" key="3">
    <source>
        <dbReference type="Proteomes" id="UP000789572"/>
    </source>
</evidence>
<accession>A0A9N9DMU5</accession>
<sequence>NREEGKQEESRQFVGPQTSDPSDLSSPKTNDCQEVNEKINDYVEVEENARDSNGQFVERIEDYKTTSKTCRLWVLRSGTNVGEVLARYVETIPEAQKCLNLAYWNILDLTEDTLIRPLFTANDWEEITESFEREVTLIESDIPDVMIHFFNEVEKITNKENESIIKEIERLSPEIIEKNNHVELTNDEKDIVDNIRRAIITYAENLKGLELPVSESDFDNNFPKMLTKRFLNKEDLKMDGGEIACWASSCARIDQKCDFRGTLKNSVNSLEAIIGLRSGGLPVANRRKILEDRIDLSVAMCDVLYDFFKSNSKAPGGDLHRTYVLRIQSWGWVHETYGMDCKATNVLHLGRLSQTRMPNTQKSLAILEGFYALMSDVKATLKAICDHSNKVSLSNSRAHRDRKRKNSVRNKQFGSFGTPSESLKKSKLRDDF</sequence>
<proteinExistence type="predicted"/>
<feature type="region of interest" description="Disordered" evidence="1">
    <location>
        <begin position="394"/>
        <end position="432"/>
    </location>
</feature>
<evidence type="ECO:0000313" key="2">
    <source>
        <dbReference type="EMBL" id="CAG8641629.1"/>
    </source>
</evidence>
<evidence type="ECO:0000256" key="1">
    <source>
        <dbReference type="SAM" id="MobiDB-lite"/>
    </source>
</evidence>
<feature type="compositionally biased region" description="Basic and acidic residues" evidence="1">
    <location>
        <begin position="422"/>
        <end position="432"/>
    </location>
</feature>
<feature type="non-terminal residue" evidence="2">
    <location>
        <position position="432"/>
    </location>
</feature>